<reference evidence="3 4" key="1">
    <citation type="submission" date="2020-08" db="EMBL/GenBank/DDBJ databases">
        <title>Sequencing the genomes of 1000 actinobacteria strains.</title>
        <authorList>
            <person name="Klenk H.-P."/>
        </authorList>
    </citation>
    <scope>NUCLEOTIDE SEQUENCE [LARGE SCALE GENOMIC DNA]</scope>
    <source>
        <strain evidence="3 4">DSM 105783</strain>
    </source>
</reference>
<evidence type="ECO:0000256" key="2">
    <source>
        <dbReference type="ARBA" id="ARBA00023002"/>
    </source>
</evidence>
<sequence length="297" mass="31427">MSESAAAPHRTIEDDAAAQDRGWLSGDVAFITGGGSGIGLAVARRFVAEGASVVIFGRDLDKLNKVVSESDVPERMFAVSGDVRNPEDLHRAVTATVDRFGKLDIVVPNAGIWDFNRSVTRLNGEELSATFDELFGINVKGYLLTVEATWRELVKTRGSIVMTLSNASFYTAGGGPVYTASKFACRGLVNQFAYELAPKVRVNGVAVGGMNTDLRGPESIGLKERSIAASFARSEVTGDNPLIPLHDASVDPNDFTGSYVLLASRRNSGNITGNIINADGGIGVRGFGERAAGGDEL</sequence>
<dbReference type="PANTHER" id="PTHR43008:SF4">
    <property type="entry name" value="CHAIN DEHYDROGENASE, PUTATIVE (AFU_ORTHOLOGUE AFUA_4G08710)-RELATED"/>
    <property type="match status" value="1"/>
</dbReference>
<dbReference type="Pfam" id="PF00106">
    <property type="entry name" value="adh_short"/>
    <property type="match status" value="1"/>
</dbReference>
<evidence type="ECO:0000313" key="3">
    <source>
        <dbReference type="EMBL" id="MBB5513004.1"/>
    </source>
</evidence>
<dbReference type="NCBIfam" id="NF004849">
    <property type="entry name" value="PRK06200.1"/>
    <property type="match status" value="1"/>
</dbReference>
<protein>
    <submittedName>
        <fullName evidence="3">2,3-dihydroxy-2,3-dihydrophenylpropionate dehydrogenase</fullName>
        <ecNumber evidence="3">1.3.1.87</ecNumber>
    </submittedName>
</protein>
<name>A0A7W8X1P2_9MICC</name>
<dbReference type="EC" id="1.3.1.87" evidence="3"/>
<dbReference type="InterPro" id="IPR036291">
    <property type="entry name" value="NAD(P)-bd_dom_sf"/>
</dbReference>
<dbReference type="Proteomes" id="UP000580797">
    <property type="component" value="Unassembled WGS sequence"/>
</dbReference>
<organism evidence="3 4">
    <name type="scientific">Neomicrococcus aestuarii</name>
    <dbReference type="NCBI Taxonomy" id="556325"/>
    <lineage>
        <taxon>Bacteria</taxon>
        <taxon>Bacillati</taxon>
        <taxon>Actinomycetota</taxon>
        <taxon>Actinomycetes</taxon>
        <taxon>Micrococcales</taxon>
        <taxon>Micrococcaceae</taxon>
        <taxon>Neomicrococcus</taxon>
    </lineage>
</organism>
<dbReference type="PANTHER" id="PTHR43008">
    <property type="entry name" value="BENZIL REDUCTASE"/>
    <property type="match status" value="1"/>
</dbReference>
<proteinExistence type="inferred from homology"/>
<gene>
    <name evidence="3" type="ORF">HD598_001691</name>
</gene>
<comment type="similarity">
    <text evidence="1">Belongs to the short-chain dehydrogenases/reductases (SDR) family.</text>
</comment>
<dbReference type="GO" id="GO:0018498">
    <property type="term" value="F:2,3-dihydroxy-2,3-dihydro-phenylpropionate dehydrogenase activity"/>
    <property type="evidence" value="ECO:0007669"/>
    <property type="project" value="UniProtKB-EC"/>
</dbReference>
<accession>A0A7W8X1P2</accession>
<keyword evidence="2 3" id="KW-0560">Oxidoreductase</keyword>
<dbReference type="SUPFAM" id="SSF51735">
    <property type="entry name" value="NAD(P)-binding Rossmann-fold domains"/>
    <property type="match status" value="1"/>
</dbReference>
<comment type="caution">
    <text evidence="3">The sequence shown here is derived from an EMBL/GenBank/DDBJ whole genome shotgun (WGS) entry which is preliminary data.</text>
</comment>
<evidence type="ECO:0000256" key="1">
    <source>
        <dbReference type="ARBA" id="ARBA00006484"/>
    </source>
</evidence>
<dbReference type="PRINTS" id="PR00081">
    <property type="entry name" value="GDHRDH"/>
</dbReference>
<dbReference type="InterPro" id="IPR002347">
    <property type="entry name" value="SDR_fam"/>
</dbReference>
<dbReference type="AlphaFoldDB" id="A0A7W8X1P2"/>
<dbReference type="GO" id="GO:0050664">
    <property type="term" value="F:oxidoreductase activity, acting on NAD(P)H, oxygen as acceptor"/>
    <property type="evidence" value="ECO:0007669"/>
    <property type="project" value="TreeGrafter"/>
</dbReference>
<evidence type="ECO:0000313" key="4">
    <source>
        <dbReference type="Proteomes" id="UP000580797"/>
    </source>
</evidence>
<dbReference type="RefSeq" id="WP_183665151.1">
    <property type="nucleotide sequence ID" value="NZ_BAAARH010000007.1"/>
</dbReference>
<dbReference type="EMBL" id="JACHDR010000001">
    <property type="protein sequence ID" value="MBB5513004.1"/>
    <property type="molecule type" value="Genomic_DNA"/>
</dbReference>
<dbReference type="Gene3D" id="3.40.50.720">
    <property type="entry name" value="NAD(P)-binding Rossmann-like Domain"/>
    <property type="match status" value="1"/>
</dbReference>